<accession>A0A482J4X1</accession>
<dbReference type="SMART" id="SM00091">
    <property type="entry name" value="PAS"/>
    <property type="match status" value="2"/>
</dbReference>
<dbReference type="Proteomes" id="UP000253772">
    <property type="component" value="Plasmid p1"/>
</dbReference>
<geneLocation type="plasmid" evidence="2">
    <name>p1</name>
</geneLocation>
<evidence type="ECO:0000259" key="1">
    <source>
        <dbReference type="SMART" id="SM00091"/>
    </source>
</evidence>
<dbReference type="RefSeq" id="WP_017513355.1">
    <property type="nucleotide sequence ID" value="NZ_CP037902.1"/>
</dbReference>
<sequence>MTADAEFDLDALPLAAARLGCDGRLLASNAAWRLLVSCGPAVAERVHPEDRPTWQGVLDAHLEWSGCLRFISEAGTLLWLDIDLHWRGGTAWITARDATQRRRELSALQAGAQSLRNLLDGVPGLVYRGRNDRDWTMEIVSRGALGMTGYQAEALRNNRALAYSDLIAQEDADYVWGTVQTALQLRRPYTLAYRIRAANGGQRCIFERGQGVFSDSGEVLGIEGVMLEVPEGLFERLSQLRP</sequence>
<feature type="domain" description="PAS" evidence="1">
    <location>
        <begin position="113"/>
        <end position="184"/>
    </location>
</feature>
<feature type="domain" description="PAS" evidence="1">
    <location>
        <begin position="3"/>
        <end position="63"/>
    </location>
</feature>
<gene>
    <name evidence="2" type="ORF">DDF84_033135</name>
</gene>
<dbReference type="AlphaFoldDB" id="A0A482J4X1"/>
<protein>
    <submittedName>
        <fullName evidence="2">Diguanylate cyclase</fullName>
    </submittedName>
</protein>
<dbReference type="InterPro" id="IPR000014">
    <property type="entry name" value="PAS"/>
</dbReference>
<dbReference type="Pfam" id="PF08447">
    <property type="entry name" value="PAS_3"/>
    <property type="match status" value="1"/>
</dbReference>
<evidence type="ECO:0000313" key="2">
    <source>
        <dbReference type="EMBL" id="QBP14547.1"/>
    </source>
</evidence>
<evidence type="ECO:0000313" key="3">
    <source>
        <dbReference type="Proteomes" id="UP000253772"/>
    </source>
</evidence>
<keyword evidence="2" id="KW-0614">Plasmid</keyword>
<dbReference type="InterPro" id="IPR035965">
    <property type="entry name" value="PAS-like_dom_sf"/>
</dbReference>
<reference evidence="2 3" key="1">
    <citation type="submission" date="2019-03" db="EMBL/GenBank/DDBJ databases">
        <title>Comparative insights into the high quality Complete genome sequence of highly metal resistant Cupriavidus metallidurans strain BS1 isolated from a gold-copper mine.</title>
        <authorList>
            <person name="Mazhar H.S."/>
            <person name="Rensing C."/>
        </authorList>
    </citation>
    <scope>NUCLEOTIDE SEQUENCE [LARGE SCALE GENOMIC DNA]</scope>
    <source>
        <strain evidence="2 3">BS1</strain>
        <plasmid evidence="2 3">p1</plasmid>
    </source>
</reference>
<organism evidence="2 3">
    <name type="scientific">Cupriavidus metallidurans</name>
    <dbReference type="NCBI Taxonomy" id="119219"/>
    <lineage>
        <taxon>Bacteria</taxon>
        <taxon>Pseudomonadati</taxon>
        <taxon>Pseudomonadota</taxon>
        <taxon>Betaproteobacteria</taxon>
        <taxon>Burkholderiales</taxon>
        <taxon>Burkholderiaceae</taxon>
        <taxon>Cupriavidus</taxon>
    </lineage>
</organism>
<dbReference type="EMBL" id="CP037902">
    <property type="protein sequence ID" value="QBP14547.1"/>
    <property type="molecule type" value="Genomic_DNA"/>
</dbReference>
<dbReference type="OrthoDB" id="344644at2"/>
<proteinExistence type="predicted"/>
<dbReference type="CDD" id="cd00130">
    <property type="entry name" value="PAS"/>
    <property type="match status" value="1"/>
</dbReference>
<dbReference type="Gene3D" id="3.30.450.20">
    <property type="entry name" value="PAS domain"/>
    <property type="match status" value="1"/>
</dbReference>
<dbReference type="InterPro" id="IPR013655">
    <property type="entry name" value="PAS_fold_3"/>
</dbReference>
<dbReference type="SUPFAM" id="SSF55785">
    <property type="entry name" value="PYP-like sensor domain (PAS domain)"/>
    <property type="match status" value="2"/>
</dbReference>
<name>A0A482J4X1_9BURK</name>